<dbReference type="InterPro" id="IPR044751">
    <property type="entry name" value="Ion_transp-like_CBS"/>
</dbReference>
<dbReference type="InterPro" id="IPR005170">
    <property type="entry name" value="Transptr-assoc_dom"/>
</dbReference>
<keyword evidence="8 10" id="KW-0472">Membrane</keyword>
<dbReference type="InterPro" id="IPR000644">
    <property type="entry name" value="CBS_dom"/>
</dbReference>
<dbReference type="Pfam" id="PF00571">
    <property type="entry name" value="CBS"/>
    <property type="match status" value="2"/>
</dbReference>
<gene>
    <name evidence="15" type="ORF">C7438_0890</name>
</gene>
<evidence type="ECO:0000256" key="3">
    <source>
        <dbReference type="ARBA" id="ARBA00022475"/>
    </source>
</evidence>
<dbReference type="InterPro" id="IPR002550">
    <property type="entry name" value="CNNM"/>
</dbReference>
<keyword evidence="6 10" id="KW-1133">Transmembrane helix</keyword>
<dbReference type="SUPFAM" id="SSF56176">
    <property type="entry name" value="FAD-binding/transporter-associated domain-like"/>
    <property type="match status" value="1"/>
</dbReference>
<comment type="caution">
    <text evidence="15">The sequence shown here is derived from an EMBL/GenBank/DDBJ whole genome shotgun (WGS) entry which is preliminary data.</text>
</comment>
<dbReference type="PROSITE" id="PS51846">
    <property type="entry name" value="CNNM"/>
    <property type="match status" value="1"/>
</dbReference>
<evidence type="ECO:0000256" key="10">
    <source>
        <dbReference type="PROSITE-ProRule" id="PRU01193"/>
    </source>
</evidence>
<feature type="domain" description="CNNM transmembrane" evidence="14">
    <location>
        <begin position="26"/>
        <end position="229"/>
    </location>
</feature>
<dbReference type="FunFam" id="3.10.580.10:FF:000002">
    <property type="entry name" value="Magnesium/cobalt efflux protein CorC"/>
    <property type="match status" value="1"/>
</dbReference>
<dbReference type="RefSeq" id="WP_121444165.1">
    <property type="nucleotide sequence ID" value="NZ_RBIJ01000002.1"/>
</dbReference>
<dbReference type="InterPro" id="IPR016169">
    <property type="entry name" value="FAD-bd_PCMH_sub2"/>
</dbReference>
<evidence type="ECO:0000256" key="2">
    <source>
        <dbReference type="ARBA" id="ARBA00006337"/>
    </source>
</evidence>
<evidence type="ECO:0000256" key="8">
    <source>
        <dbReference type="ARBA" id="ARBA00023136"/>
    </source>
</evidence>
<dbReference type="InterPro" id="IPR051676">
    <property type="entry name" value="UPF0053_domain"/>
</dbReference>
<feature type="transmembrane region" description="Helical" evidence="12">
    <location>
        <begin position="125"/>
        <end position="146"/>
    </location>
</feature>
<feature type="transmembrane region" description="Helical" evidence="12">
    <location>
        <begin position="86"/>
        <end position="105"/>
    </location>
</feature>
<keyword evidence="3" id="KW-1003">Cell membrane</keyword>
<dbReference type="Pfam" id="PF01595">
    <property type="entry name" value="CNNM"/>
    <property type="match status" value="1"/>
</dbReference>
<dbReference type="Gene3D" id="3.10.580.10">
    <property type="entry name" value="CBS-domain"/>
    <property type="match status" value="1"/>
</dbReference>
<evidence type="ECO:0000256" key="11">
    <source>
        <dbReference type="SAM" id="MobiDB-lite"/>
    </source>
</evidence>
<proteinExistence type="inferred from homology"/>
<dbReference type="GO" id="GO:0005886">
    <property type="term" value="C:plasma membrane"/>
    <property type="evidence" value="ECO:0007669"/>
    <property type="project" value="UniProtKB-SubCell"/>
</dbReference>
<evidence type="ECO:0000256" key="6">
    <source>
        <dbReference type="ARBA" id="ARBA00022989"/>
    </source>
</evidence>
<dbReference type="OrthoDB" id="9798188at2"/>
<evidence type="ECO:0000313" key="16">
    <source>
        <dbReference type="Proteomes" id="UP000267019"/>
    </source>
</evidence>
<reference evidence="15 16" key="1">
    <citation type="submission" date="2018-10" db="EMBL/GenBank/DDBJ databases">
        <title>Genomic Encyclopedia of Type Strains, Phase IV (KMG-IV): sequencing the most valuable type-strain genomes for metagenomic binning, comparative biology and taxonomic classification.</title>
        <authorList>
            <person name="Goeker M."/>
        </authorList>
    </citation>
    <scope>NUCLEOTIDE SEQUENCE [LARGE SCALE GENOMIC DNA]</scope>
    <source>
        <strain evidence="15 16">DSM 22653</strain>
    </source>
</reference>
<dbReference type="EMBL" id="RBIJ01000002">
    <property type="protein sequence ID" value="RKQ85496.1"/>
    <property type="molecule type" value="Genomic_DNA"/>
</dbReference>
<evidence type="ECO:0000256" key="12">
    <source>
        <dbReference type="SAM" id="Phobius"/>
    </source>
</evidence>
<keyword evidence="7 9" id="KW-0129">CBS domain</keyword>
<evidence type="ECO:0000256" key="1">
    <source>
        <dbReference type="ARBA" id="ARBA00004651"/>
    </source>
</evidence>
<keyword evidence="4 10" id="KW-0812">Transmembrane</keyword>
<dbReference type="Proteomes" id="UP000267019">
    <property type="component" value="Unassembled WGS sequence"/>
</dbReference>
<protein>
    <submittedName>
        <fullName evidence="15">CBS domain containing-hemolysin-like protein</fullName>
    </submittedName>
</protein>
<dbReference type="InterPro" id="IPR046342">
    <property type="entry name" value="CBS_dom_sf"/>
</dbReference>
<evidence type="ECO:0000259" key="13">
    <source>
        <dbReference type="PROSITE" id="PS51371"/>
    </source>
</evidence>
<sequence>MSFALLQEVADRRATGEAKLDDPVRSLSAVGGSLGWILLFLFLNAFFVSAEFSFVKVRPYRVSELVERGDPRAKVLARIVSDINRALSGSQLGITIASLGLGWLGEPFARELLAPLFAWARVPEAWQGSLAVGAAFVLITSFHIVLGEQAPKVIGIRHAESIALWVAFPFYAFTWVMRPFIYLLDRATDGVLFLFRISPDQSQEIAHSEDELLSLMKRSEEQGILEAEEVALVDKVFTFTERTAREVMIPRTDMVCLYTSLPYEENVEIIRGTMHTRYPLCAPDKDHIVGFVHIKDFWRHPEERDLLRLARPVLKVPETIPLHRLLKRMQEEHVGIAILLDEFGGTSGLVTLEDILEEIVGEIQDEFDQERPEIEPLGEGRYSLDARLLVDEFNERFGASLPNEDYDTIGGFVYAHLEAVPTVGQTVEYGGFRFRVSEIDGERIVRVEVESVLGPEDAVGERNGREEGAEGELSPSPRPADHA</sequence>
<evidence type="ECO:0000256" key="4">
    <source>
        <dbReference type="ARBA" id="ARBA00022692"/>
    </source>
</evidence>
<dbReference type="Pfam" id="PF03471">
    <property type="entry name" value="CorC_HlyC"/>
    <property type="match status" value="1"/>
</dbReference>
<keyword evidence="16" id="KW-1185">Reference proteome</keyword>
<dbReference type="SUPFAM" id="SSF54631">
    <property type="entry name" value="CBS-domain pair"/>
    <property type="match status" value="1"/>
</dbReference>
<feature type="compositionally biased region" description="Basic and acidic residues" evidence="11">
    <location>
        <begin position="459"/>
        <end position="468"/>
    </location>
</feature>
<evidence type="ECO:0000256" key="7">
    <source>
        <dbReference type="ARBA" id="ARBA00023122"/>
    </source>
</evidence>
<feature type="region of interest" description="Disordered" evidence="11">
    <location>
        <begin position="455"/>
        <end position="483"/>
    </location>
</feature>
<accession>A0A660KVS0</accession>
<dbReference type="SMART" id="SM01091">
    <property type="entry name" value="CorC_HlyC"/>
    <property type="match status" value="1"/>
</dbReference>
<comment type="similarity">
    <text evidence="2">Belongs to the UPF0053 family.</text>
</comment>
<dbReference type="PANTHER" id="PTHR43099:SF2">
    <property type="entry name" value="UPF0053 PROTEIN YRKA"/>
    <property type="match status" value="1"/>
</dbReference>
<dbReference type="InterPro" id="IPR036318">
    <property type="entry name" value="FAD-bd_PCMH-like_sf"/>
</dbReference>
<evidence type="ECO:0000256" key="9">
    <source>
        <dbReference type="PROSITE-ProRule" id="PRU00703"/>
    </source>
</evidence>
<dbReference type="CDD" id="cd04590">
    <property type="entry name" value="CBS_pair_CorC_HlyC_assoc"/>
    <property type="match status" value="1"/>
</dbReference>
<feature type="transmembrane region" description="Helical" evidence="12">
    <location>
        <begin position="158"/>
        <end position="177"/>
    </location>
</feature>
<organism evidence="15 16">
    <name type="scientific">Brockia lithotrophica</name>
    <dbReference type="NCBI Taxonomy" id="933949"/>
    <lineage>
        <taxon>Bacteria</taxon>
        <taxon>Bacillati</taxon>
        <taxon>Bacillota</taxon>
        <taxon>Bacilli</taxon>
        <taxon>Bacillales</taxon>
        <taxon>Bacillales Family X. Incertae Sedis</taxon>
        <taxon>Brockia</taxon>
    </lineage>
</organism>
<evidence type="ECO:0000256" key="5">
    <source>
        <dbReference type="ARBA" id="ARBA00022737"/>
    </source>
</evidence>
<keyword evidence="5" id="KW-0677">Repeat</keyword>
<dbReference type="AlphaFoldDB" id="A0A660KVS0"/>
<evidence type="ECO:0000313" key="15">
    <source>
        <dbReference type="EMBL" id="RKQ85496.1"/>
    </source>
</evidence>
<dbReference type="PROSITE" id="PS51371">
    <property type="entry name" value="CBS"/>
    <property type="match status" value="1"/>
</dbReference>
<dbReference type="GO" id="GO:0050660">
    <property type="term" value="F:flavin adenine dinucleotide binding"/>
    <property type="evidence" value="ECO:0007669"/>
    <property type="project" value="InterPro"/>
</dbReference>
<dbReference type="Gene3D" id="3.30.465.10">
    <property type="match status" value="1"/>
</dbReference>
<name>A0A660KVS0_9BACL</name>
<feature type="transmembrane region" description="Helical" evidence="12">
    <location>
        <begin position="34"/>
        <end position="55"/>
    </location>
</feature>
<evidence type="ECO:0000259" key="14">
    <source>
        <dbReference type="PROSITE" id="PS51846"/>
    </source>
</evidence>
<comment type="subcellular location">
    <subcellularLocation>
        <location evidence="1">Cell membrane</location>
        <topology evidence="1">Multi-pass membrane protein</topology>
    </subcellularLocation>
</comment>
<feature type="domain" description="CBS" evidence="13">
    <location>
        <begin position="309"/>
        <end position="366"/>
    </location>
</feature>
<dbReference type="PANTHER" id="PTHR43099">
    <property type="entry name" value="UPF0053 PROTEIN YRKA"/>
    <property type="match status" value="1"/>
</dbReference>